<feature type="domain" description="Homeobox" evidence="10">
    <location>
        <begin position="328"/>
        <end position="391"/>
    </location>
</feature>
<comment type="similarity">
    <text evidence="2">Belongs to the TALE/BELL homeobox family.</text>
</comment>
<keyword evidence="7 8" id="KW-0539">Nucleus</keyword>
<dbReference type="Pfam" id="PF05920">
    <property type="entry name" value="Homeobox_KN"/>
    <property type="match status" value="1"/>
</dbReference>
<comment type="caution">
    <text evidence="11">The sequence shown here is derived from an EMBL/GenBank/DDBJ whole genome shotgun (WGS) entry which is preliminary data.</text>
</comment>
<dbReference type="InterPro" id="IPR001356">
    <property type="entry name" value="HD"/>
</dbReference>
<keyword evidence="6" id="KW-0804">Transcription</keyword>
<dbReference type="PANTHER" id="PTHR11850">
    <property type="entry name" value="HOMEOBOX PROTEIN TRANSCRIPTION FACTORS"/>
    <property type="match status" value="1"/>
</dbReference>
<keyword evidence="3" id="KW-0805">Transcription regulation</keyword>
<evidence type="ECO:0000256" key="1">
    <source>
        <dbReference type="ARBA" id="ARBA00004123"/>
    </source>
</evidence>
<feature type="compositionally biased region" description="Basic and acidic residues" evidence="9">
    <location>
        <begin position="202"/>
        <end position="212"/>
    </location>
</feature>
<feature type="DNA-binding region" description="Homeobox" evidence="8">
    <location>
        <begin position="330"/>
        <end position="392"/>
    </location>
</feature>
<dbReference type="GO" id="GO:0003677">
    <property type="term" value="F:DNA binding"/>
    <property type="evidence" value="ECO:0007669"/>
    <property type="project" value="UniProtKB-UniRule"/>
</dbReference>
<keyword evidence="5 8" id="KW-0371">Homeobox</keyword>
<name>A0A9Q0Q1S3_SALPP</name>
<organism evidence="11 12">
    <name type="scientific">Salix purpurea</name>
    <name type="common">Purple osier willow</name>
    <dbReference type="NCBI Taxonomy" id="77065"/>
    <lineage>
        <taxon>Eukaryota</taxon>
        <taxon>Viridiplantae</taxon>
        <taxon>Streptophyta</taxon>
        <taxon>Embryophyta</taxon>
        <taxon>Tracheophyta</taxon>
        <taxon>Spermatophyta</taxon>
        <taxon>Magnoliopsida</taxon>
        <taxon>eudicotyledons</taxon>
        <taxon>Gunneridae</taxon>
        <taxon>Pentapetalae</taxon>
        <taxon>rosids</taxon>
        <taxon>fabids</taxon>
        <taxon>Malpighiales</taxon>
        <taxon>Salicaceae</taxon>
        <taxon>Saliceae</taxon>
        <taxon>Salix</taxon>
    </lineage>
</organism>
<feature type="region of interest" description="Disordered" evidence="9">
    <location>
        <begin position="392"/>
        <end position="472"/>
    </location>
</feature>
<evidence type="ECO:0000256" key="4">
    <source>
        <dbReference type="ARBA" id="ARBA00023125"/>
    </source>
</evidence>
<evidence type="ECO:0000256" key="8">
    <source>
        <dbReference type="PROSITE-ProRule" id="PRU00108"/>
    </source>
</evidence>
<dbReference type="EMBL" id="JAPFFK010000017">
    <property type="protein sequence ID" value="KAJ6698443.1"/>
    <property type="molecule type" value="Genomic_DNA"/>
</dbReference>
<dbReference type="SUPFAM" id="SSF46689">
    <property type="entry name" value="Homeodomain-like"/>
    <property type="match status" value="1"/>
</dbReference>
<dbReference type="GO" id="GO:0006355">
    <property type="term" value="P:regulation of DNA-templated transcription"/>
    <property type="evidence" value="ECO:0007669"/>
    <property type="project" value="InterPro"/>
</dbReference>
<feature type="region of interest" description="Disordered" evidence="9">
    <location>
        <begin position="84"/>
        <end position="115"/>
    </location>
</feature>
<keyword evidence="4 8" id="KW-0238">DNA-binding</keyword>
<feature type="compositionally biased region" description="Low complexity" evidence="9">
    <location>
        <begin position="94"/>
        <end position="113"/>
    </location>
</feature>
<dbReference type="SMART" id="SM00574">
    <property type="entry name" value="POX"/>
    <property type="match status" value="1"/>
</dbReference>
<dbReference type="AlphaFoldDB" id="A0A9Q0Q1S3"/>
<evidence type="ECO:0000313" key="11">
    <source>
        <dbReference type="EMBL" id="KAJ6698443.1"/>
    </source>
</evidence>
<dbReference type="Proteomes" id="UP001151532">
    <property type="component" value="Chromosome 6"/>
</dbReference>
<dbReference type="PROSITE" id="PS50071">
    <property type="entry name" value="HOMEOBOX_2"/>
    <property type="match status" value="1"/>
</dbReference>
<evidence type="ECO:0000256" key="5">
    <source>
        <dbReference type="ARBA" id="ARBA00023155"/>
    </source>
</evidence>
<evidence type="ECO:0000256" key="6">
    <source>
        <dbReference type="ARBA" id="ARBA00023163"/>
    </source>
</evidence>
<dbReference type="InterPro" id="IPR009057">
    <property type="entry name" value="Homeodomain-like_sf"/>
</dbReference>
<accession>A0A9Q0Q1S3</accession>
<dbReference type="Pfam" id="PF07526">
    <property type="entry name" value="POX"/>
    <property type="match status" value="1"/>
</dbReference>
<dbReference type="InterPro" id="IPR008422">
    <property type="entry name" value="KN_HD"/>
</dbReference>
<proteinExistence type="inferred from homology"/>
<dbReference type="InterPro" id="IPR006563">
    <property type="entry name" value="POX_dom"/>
</dbReference>
<dbReference type="CDD" id="cd00086">
    <property type="entry name" value="homeodomain"/>
    <property type="match status" value="1"/>
</dbReference>
<dbReference type="GO" id="GO:0005634">
    <property type="term" value="C:nucleus"/>
    <property type="evidence" value="ECO:0007669"/>
    <property type="project" value="UniProtKB-SubCell"/>
</dbReference>
<evidence type="ECO:0000259" key="10">
    <source>
        <dbReference type="PROSITE" id="PS50071"/>
    </source>
</evidence>
<reference evidence="11" key="1">
    <citation type="submission" date="2022-11" db="EMBL/GenBank/DDBJ databases">
        <authorList>
            <person name="Hyden B.L."/>
            <person name="Feng K."/>
            <person name="Yates T."/>
            <person name="Jawdy S."/>
            <person name="Smart L.B."/>
            <person name="Muchero W."/>
        </authorList>
    </citation>
    <scope>NUCLEOTIDE SEQUENCE</scope>
    <source>
        <tissue evidence="11">Shoot tip</tissue>
    </source>
</reference>
<protein>
    <submittedName>
        <fullName evidence="11">HOMEOBOX PROTEIN TRANSCRIPTION FACTORS</fullName>
    </submittedName>
</protein>
<feature type="compositionally biased region" description="Polar residues" evidence="9">
    <location>
        <begin position="393"/>
        <end position="406"/>
    </location>
</feature>
<feature type="compositionally biased region" description="Low complexity" evidence="9">
    <location>
        <begin position="175"/>
        <end position="194"/>
    </location>
</feature>
<evidence type="ECO:0000256" key="2">
    <source>
        <dbReference type="ARBA" id="ARBA00006454"/>
    </source>
</evidence>
<evidence type="ECO:0000256" key="3">
    <source>
        <dbReference type="ARBA" id="ARBA00023015"/>
    </source>
</evidence>
<feature type="region of interest" description="Disordered" evidence="9">
    <location>
        <begin position="171"/>
        <end position="212"/>
    </location>
</feature>
<comment type="subcellular location">
    <subcellularLocation>
        <location evidence="1 8">Nucleus</location>
    </subcellularLocation>
</comment>
<reference evidence="11" key="2">
    <citation type="journal article" date="2023" name="Int. J. Mol. Sci.">
        <title>De Novo Assembly and Annotation of 11 Diverse Shrub Willow (Salix) Genomes Reveals Novel Gene Organization in Sex-Linked Regions.</title>
        <authorList>
            <person name="Hyden B."/>
            <person name="Feng K."/>
            <person name="Yates T.B."/>
            <person name="Jawdy S."/>
            <person name="Cereghino C."/>
            <person name="Smart L.B."/>
            <person name="Muchero W."/>
        </authorList>
    </citation>
    <scope>NUCLEOTIDE SEQUENCE</scope>
    <source>
        <tissue evidence="11">Shoot tip</tissue>
    </source>
</reference>
<evidence type="ECO:0000256" key="7">
    <source>
        <dbReference type="ARBA" id="ARBA00023242"/>
    </source>
</evidence>
<feature type="compositionally biased region" description="Polar residues" evidence="9">
    <location>
        <begin position="415"/>
        <end position="438"/>
    </location>
</feature>
<evidence type="ECO:0000313" key="12">
    <source>
        <dbReference type="Proteomes" id="UP001151532"/>
    </source>
</evidence>
<dbReference type="SMART" id="SM00389">
    <property type="entry name" value="HOX"/>
    <property type="match status" value="1"/>
</dbReference>
<dbReference type="InterPro" id="IPR050224">
    <property type="entry name" value="TALE_homeobox"/>
</dbReference>
<evidence type="ECO:0000256" key="9">
    <source>
        <dbReference type="SAM" id="MobiDB-lite"/>
    </source>
</evidence>
<dbReference type="OrthoDB" id="10056939at2759"/>
<dbReference type="Gene3D" id="1.10.10.60">
    <property type="entry name" value="Homeodomain-like"/>
    <property type="match status" value="1"/>
</dbReference>
<sequence>MNPTYVQYSDTPPPPPSNNLVFLNAAASAAANSLSPPPHLSGHGPSNTQQFVGIPLDPNSHEASALHGLIPRVHYNFYNPIDSSSARETPRAPQGLSLSLSSQQQGSFGSQAQAVSGEDIRASGGFVSPGLGVTNGVPGMQGVLLSSKYLKAAEELLDEVVNVNSNGIKSELSKKSNGISSNNSNRLIGESSAGEGSGEGEASGKRGPELSTAERQEIQMKKAKLISMLDEVEQRYRQYHHQMQIVISSFEQAAGIGSAKTYTALALKTISKQFRCLKDAITGQIKAANKSLGEEDCLGGKTEGSRLKFVDHHLRQQRALQQLGMIQHNAWRPQRGLPERSVSVLRAWLFEHFLHPYPKDSDKHMLAKQTGLTRSQVSNWFINARFCKRKGSVNGNQSRSFKSLDNSPDAPSAISIPTASTSPVGGNLRNQSGFSFMGSSELDGIAQGSPKKPRSHDLIHSPTSVPSINMDIKPGEVNNGQVSMKFGDERQSRDGYSFMGGQTNFIGGFGQYPMGDIGRFDGEQFTPRFSGNGVSLTLGLPHCENLSLSGTHQTFLPNQNIQLGRRVEMGEPNEYGALNTSTPHSSTAYESMDIQNRKRFITPLLPDFVA</sequence>
<keyword evidence="12" id="KW-1185">Reference proteome</keyword>
<gene>
    <name evidence="11" type="ORF">OIU79_011871</name>
</gene>